<dbReference type="InterPro" id="IPR053134">
    <property type="entry name" value="RNA-dir_DNA_polymerase"/>
</dbReference>
<sequence>MHGIDTSVALHKLHVDSMYVPIKQKKRNDEKNQAVIAEYELLLKVDVIRELQFLEWIANVVLVKKTNGTWKMCTDFTSLNTTCPKDSTPYHA</sequence>
<dbReference type="EMBL" id="BAABME010017206">
    <property type="protein sequence ID" value="GAA0149211.1"/>
    <property type="molecule type" value="Genomic_DNA"/>
</dbReference>
<dbReference type="SUPFAM" id="SSF56672">
    <property type="entry name" value="DNA/RNA polymerases"/>
    <property type="match status" value="1"/>
</dbReference>
<dbReference type="PANTHER" id="PTHR24559:SF431">
    <property type="entry name" value="RNA-DIRECTED DNA POLYMERASE HOMOLOG"/>
    <property type="match status" value="1"/>
</dbReference>
<name>A0AAV3PES9_LITER</name>
<organism evidence="1 2">
    <name type="scientific">Lithospermum erythrorhizon</name>
    <name type="common">Purple gromwell</name>
    <name type="synonym">Lithospermum officinale var. erythrorhizon</name>
    <dbReference type="NCBI Taxonomy" id="34254"/>
    <lineage>
        <taxon>Eukaryota</taxon>
        <taxon>Viridiplantae</taxon>
        <taxon>Streptophyta</taxon>
        <taxon>Embryophyta</taxon>
        <taxon>Tracheophyta</taxon>
        <taxon>Spermatophyta</taxon>
        <taxon>Magnoliopsida</taxon>
        <taxon>eudicotyledons</taxon>
        <taxon>Gunneridae</taxon>
        <taxon>Pentapetalae</taxon>
        <taxon>asterids</taxon>
        <taxon>lamiids</taxon>
        <taxon>Boraginales</taxon>
        <taxon>Boraginaceae</taxon>
        <taxon>Boraginoideae</taxon>
        <taxon>Lithospermeae</taxon>
        <taxon>Lithospermum</taxon>
    </lineage>
</organism>
<dbReference type="InterPro" id="IPR043502">
    <property type="entry name" value="DNA/RNA_pol_sf"/>
</dbReference>
<accession>A0AAV3PES9</accession>
<dbReference type="Proteomes" id="UP001454036">
    <property type="component" value="Unassembled WGS sequence"/>
</dbReference>
<protein>
    <submittedName>
        <fullName evidence="1">Uncharacterized protein</fullName>
    </submittedName>
</protein>
<evidence type="ECO:0000313" key="1">
    <source>
        <dbReference type="EMBL" id="GAA0149211.1"/>
    </source>
</evidence>
<keyword evidence="2" id="KW-1185">Reference proteome</keyword>
<dbReference type="AlphaFoldDB" id="A0AAV3PES9"/>
<dbReference type="Gene3D" id="3.10.10.10">
    <property type="entry name" value="HIV Type 1 Reverse Transcriptase, subunit A, domain 1"/>
    <property type="match status" value="1"/>
</dbReference>
<dbReference type="PANTHER" id="PTHR24559">
    <property type="entry name" value="TRANSPOSON TY3-I GAG-POL POLYPROTEIN"/>
    <property type="match status" value="1"/>
</dbReference>
<proteinExistence type="predicted"/>
<comment type="caution">
    <text evidence="1">The sequence shown here is derived from an EMBL/GenBank/DDBJ whole genome shotgun (WGS) entry which is preliminary data.</text>
</comment>
<evidence type="ECO:0000313" key="2">
    <source>
        <dbReference type="Proteomes" id="UP001454036"/>
    </source>
</evidence>
<gene>
    <name evidence="1" type="ORF">LIER_36885</name>
</gene>
<reference evidence="1 2" key="1">
    <citation type="submission" date="2024-01" db="EMBL/GenBank/DDBJ databases">
        <title>The complete chloroplast genome sequence of Lithospermum erythrorhizon: insights into the phylogenetic relationship among Boraginaceae species and the maternal lineages of purple gromwells.</title>
        <authorList>
            <person name="Okada T."/>
            <person name="Watanabe K."/>
        </authorList>
    </citation>
    <scope>NUCLEOTIDE SEQUENCE [LARGE SCALE GENOMIC DNA]</scope>
</reference>